<feature type="region of interest" description="Disordered" evidence="1">
    <location>
        <begin position="1"/>
        <end position="23"/>
    </location>
</feature>
<dbReference type="EMBL" id="ML178845">
    <property type="protein sequence ID" value="TFK97746.1"/>
    <property type="molecule type" value="Genomic_DNA"/>
</dbReference>
<name>A0A5C3Q837_9AGAR</name>
<proteinExistence type="predicted"/>
<evidence type="ECO:0000256" key="1">
    <source>
        <dbReference type="SAM" id="MobiDB-lite"/>
    </source>
</evidence>
<evidence type="ECO:0000313" key="3">
    <source>
        <dbReference type="Proteomes" id="UP000305067"/>
    </source>
</evidence>
<sequence>MFRPDADSGPSGGYPHAGSSKTSRPQLMKDCVWWNLLFYLSQRFKGRLPPRYCLGIPFLDDLELYECASALPWKQNFPNSLGSFDDVFMFKDDSETLAMHIGMFFLTALPSGRFYLKLDYCSMNGRGDRADLIRFPVLTIADNHERREEGSENAIRQCLTEVMEKYLLRTDLWENRRTHWILAYDTIFDMHGQPRRDNMCPMYLCVYPQPSTILFNLL</sequence>
<keyword evidence="3" id="KW-1185">Reference proteome</keyword>
<reference evidence="2 3" key="1">
    <citation type="journal article" date="2019" name="Nat. Ecol. Evol.">
        <title>Megaphylogeny resolves global patterns of mushroom evolution.</title>
        <authorList>
            <person name="Varga T."/>
            <person name="Krizsan K."/>
            <person name="Foldi C."/>
            <person name="Dima B."/>
            <person name="Sanchez-Garcia M."/>
            <person name="Sanchez-Ramirez S."/>
            <person name="Szollosi G.J."/>
            <person name="Szarkandi J.G."/>
            <person name="Papp V."/>
            <person name="Albert L."/>
            <person name="Andreopoulos W."/>
            <person name="Angelini C."/>
            <person name="Antonin V."/>
            <person name="Barry K.W."/>
            <person name="Bougher N.L."/>
            <person name="Buchanan P."/>
            <person name="Buyck B."/>
            <person name="Bense V."/>
            <person name="Catcheside P."/>
            <person name="Chovatia M."/>
            <person name="Cooper J."/>
            <person name="Damon W."/>
            <person name="Desjardin D."/>
            <person name="Finy P."/>
            <person name="Geml J."/>
            <person name="Haridas S."/>
            <person name="Hughes K."/>
            <person name="Justo A."/>
            <person name="Karasinski D."/>
            <person name="Kautmanova I."/>
            <person name="Kiss B."/>
            <person name="Kocsube S."/>
            <person name="Kotiranta H."/>
            <person name="LaButti K.M."/>
            <person name="Lechner B.E."/>
            <person name="Liimatainen K."/>
            <person name="Lipzen A."/>
            <person name="Lukacs Z."/>
            <person name="Mihaltcheva S."/>
            <person name="Morgado L.N."/>
            <person name="Niskanen T."/>
            <person name="Noordeloos M.E."/>
            <person name="Ohm R.A."/>
            <person name="Ortiz-Santana B."/>
            <person name="Ovrebo C."/>
            <person name="Racz N."/>
            <person name="Riley R."/>
            <person name="Savchenko A."/>
            <person name="Shiryaev A."/>
            <person name="Soop K."/>
            <person name="Spirin V."/>
            <person name="Szebenyi C."/>
            <person name="Tomsovsky M."/>
            <person name="Tulloss R.E."/>
            <person name="Uehling J."/>
            <person name="Grigoriev I.V."/>
            <person name="Vagvolgyi C."/>
            <person name="Papp T."/>
            <person name="Martin F.M."/>
            <person name="Miettinen O."/>
            <person name="Hibbett D.S."/>
            <person name="Nagy L.G."/>
        </authorList>
    </citation>
    <scope>NUCLEOTIDE SEQUENCE [LARGE SCALE GENOMIC DNA]</scope>
    <source>
        <strain evidence="2 3">CBS 309.79</strain>
    </source>
</reference>
<protein>
    <submittedName>
        <fullName evidence="2">Uncharacterized protein</fullName>
    </submittedName>
</protein>
<accession>A0A5C3Q837</accession>
<evidence type="ECO:0000313" key="2">
    <source>
        <dbReference type="EMBL" id="TFK97746.1"/>
    </source>
</evidence>
<dbReference type="AlphaFoldDB" id="A0A5C3Q837"/>
<organism evidence="2 3">
    <name type="scientific">Pterulicium gracile</name>
    <dbReference type="NCBI Taxonomy" id="1884261"/>
    <lineage>
        <taxon>Eukaryota</taxon>
        <taxon>Fungi</taxon>
        <taxon>Dikarya</taxon>
        <taxon>Basidiomycota</taxon>
        <taxon>Agaricomycotina</taxon>
        <taxon>Agaricomycetes</taxon>
        <taxon>Agaricomycetidae</taxon>
        <taxon>Agaricales</taxon>
        <taxon>Pleurotineae</taxon>
        <taxon>Pterulaceae</taxon>
        <taxon>Pterulicium</taxon>
    </lineage>
</organism>
<dbReference type="Proteomes" id="UP000305067">
    <property type="component" value="Unassembled WGS sequence"/>
</dbReference>
<gene>
    <name evidence="2" type="ORF">BDV98DRAFT_574129</name>
</gene>